<dbReference type="Proteomes" id="UP000554482">
    <property type="component" value="Unassembled WGS sequence"/>
</dbReference>
<feature type="region of interest" description="Disordered" evidence="1">
    <location>
        <begin position="1"/>
        <end position="26"/>
    </location>
</feature>
<organism evidence="2 3">
    <name type="scientific">Thalictrum thalictroides</name>
    <name type="common">Rue-anemone</name>
    <name type="synonym">Anemone thalictroides</name>
    <dbReference type="NCBI Taxonomy" id="46969"/>
    <lineage>
        <taxon>Eukaryota</taxon>
        <taxon>Viridiplantae</taxon>
        <taxon>Streptophyta</taxon>
        <taxon>Embryophyta</taxon>
        <taxon>Tracheophyta</taxon>
        <taxon>Spermatophyta</taxon>
        <taxon>Magnoliopsida</taxon>
        <taxon>Ranunculales</taxon>
        <taxon>Ranunculaceae</taxon>
        <taxon>Thalictroideae</taxon>
        <taxon>Thalictrum</taxon>
    </lineage>
</organism>
<keyword evidence="3" id="KW-1185">Reference proteome</keyword>
<sequence>MEDRESTAVRQQEGGNNSKPGRWGNDIYPKTISVAAKEGDGRDGDLDLVVSNLSCIPDSAPTQKTMCTPQSRGKTVLGQWKRVVEVLLSLGSPTNNGNMGASQSNRF</sequence>
<gene>
    <name evidence="2" type="ORF">FRX31_019833</name>
</gene>
<dbReference type="AlphaFoldDB" id="A0A7J6W0V9"/>
<proteinExistence type="predicted"/>
<evidence type="ECO:0000256" key="1">
    <source>
        <dbReference type="SAM" id="MobiDB-lite"/>
    </source>
</evidence>
<reference evidence="2 3" key="1">
    <citation type="submission" date="2020-06" db="EMBL/GenBank/DDBJ databases">
        <title>Transcriptomic and genomic resources for Thalictrum thalictroides and T. hernandezii: Facilitating candidate gene discovery in an emerging model plant lineage.</title>
        <authorList>
            <person name="Arias T."/>
            <person name="Riano-Pachon D.M."/>
            <person name="Di Stilio V.S."/>
        </authorList>
    </citation>
    <scope>NUCLEOTIDE SEQUENCE [LARGE SCALE GENOMIC DNA]</scope>
    <source>
        <strain evidence="3">cv. WT478/WT964</strain>
        <tissue evidence="2">Leaves</tissue>
    </source>
</reference>
<name>A0A7J6W0V9_THATH</name>
<evidence type="ECO:0000313" key="3">
    <source>
        <dbReference type="Proteomes" id="UP000554482"/>
    </source>
</evidence>
<feature type="compositionally biased region" description="Polar residues" evidence="1">
    <location>
        <begin position="8"/>
        <end position="19"/>
    </location>
</feature>
<protein>
    <submittedName>
        <fullName evidence="2">Uncharacterized protein</fullName>
    </submittedName>
</protein>
<accession>A0A7J6W0V9</accession>
<evidence type="ECO:0000313" key="2">
    <source>
        <dbReference type="EMBL" id="KAF5190577.1"/>
    </source>
</evidence>
<comment type="caution">
    <text evidence="2">The sequence shown here is derived from an EMBL/GenBank/DDBJ whole genome shotgun (WGS) entry which is preliminary data.</text>
</comment>
<dbReference type="EMBL" id="JABWDY010023969">
    <property type="protein sequence ID" value="KAF5190577.1"/>
    <property type="molecule type" value="Genomic_DNA"/>
</dbReference>